<dbReference type="RefSeq" id="WP_244688287.1">
    <property type="nucleotide sequence ID" value="NZ_CP095043.1"/>
</dbReference>
<evidence type="ECO:0008006" key="3">
    <source>
        <dbReference type="Google" id="ProtNLM"/>
    </source>
</evidence>
<protein>
    <recommendedName>
        <fullName evidence="3">Lipoprotein</fullName>
    </recommendedName>
</protein>
<reference evidence="1 2" key="1">
    <citation type="submission" date="2022-04" db="EMBL/GenBank/DDBJ databases">
        <title>Leucobacter sp. isolated from rhizosphere of onion.</title>
        <authorList>
            <person name="Won M."/>
            <person name="Lee C.-M."/>
            <person name="Woen H.-Y."/>
            <person name="Kwon S.-W."/>
        </authorList>
    </citation>
    <scope>NUCLEOTIDE SEQUENCE [LARGE SCALE GENOMIC DNA]</scope>
    <source>
        <strain evidence="1 2">H25R-14</strain>
    </source>
</reference>
<proteinExistence type="predicted"/>
<gene>
    <name evidence="1" type="ORF">MUN76_06750</name>
</gene>
<sequence>MMRGTELTAAALIVVSFIAGCSSDPIVSDEWRSGSATREEQLAWIETEVDAVVQATGEPDGWRSGEERLYWTEDRAVLLEQIETESCRPNRADPQPGRRVFTVEHTEIGAPFAASARVRALWTHEGWDVSDVLDPESTGTQEDYFRADRSDGAILALDATEHSVILSVSTACSQLTEG</sequence>
<evidence type="ECO:0000313" key="2">
    <source>
        <dbReference type="Proteomes" id="UP000831775"/>
    </source>
</evidence>
<accession>A0ABY4FZA6</accession>
<name>A0ABY4FZA6_9MICO</name>
<dbReference type="PROSITE" id="PS51257">
    <property type="entry name" value="PROKAR_LIPOPROTEIN"/>
    <property type="match status" value="1"/>
</dbReference>
<keyword evidence="2" id="KW-1185">Reference proteome</keyword>
<evidence type="ECO:0000313" key="1">
    <source>
        <dbReference type="EMBL" id="UOQ61650.1"/>
    </source>
</evidence>
<dbReference type="EMBL" id="CP095043">
    <property type="protein sequence ID" value="UOQ61650.1"/>
    <property type="molecule type" value="Genomic_DNA"/>
</dbReference>
<organism evidence="1 2">
    <name type="scientific">Leucobacter rhizosphaerae</name>
    <dbReference type="NCBI Taxonomy" id="2932245"/>
    <lineage>
        <taxon>Bacteria</taxon>
        <taxon>Bacillati</taxon>
        <taxon>Actinomycetota</taxon>
        <taxon>Actinomycetes</taxon>
        <taxon>Micrococcales</taxon>
        <taxon>Microbacteriaceae</taxon>
        <taxon>Leucobacter</taxon>
    </lineage>
</organism>
<dbReference type="Proteomes" id="UP000831775">
    <property type="component" value="Chromosome"/>
</dbReference>